<evidence type="ECO:0000313" key="1">
    <source>
        <dbReference type="EMBL" id="RFM24502.1"/>
    </source>
</evidence>
<dbReference type="InterPro" id="IPR024078">
    <property type="entry name" value="LmbE-like_dom_sf"/>
</dbReference>
<reference evidence="1 2" key="1">
    <citation type="journal article" date="2011" name="ISME J.">
        <title>Community ecology of hot spring cyanobacterial mats: predominant populations and their functional potential.</title>
        <authorList>
            <person name="Klatt C.G."/>
            <person name="Wood J.M."/>
            <person name="Rusch D.B."/>
            <person name="Bateson M.M."/>
            <person name="Hamamura N."/>
            <person name="Heidelberg J.F."/>
            <person name="Grossman A.R."/>
            <person name="Bhaya D."/>
            <person name="Cohan F.M."/>
            <person name="Kuhl M."/>
            <person name="Bryant D.A."/>
            <person name="Ward D.M."/>
        </authorList>
    </citation>
    <scope>NUCLEOTIDE SEQUENCE [LARGE SCALE GENOMIC DNA]</scope>
    <source>
        <strain evidence="1">OS</strain>
    </source>
</reference>
<accession>A0A395M1C6</accession>
<sequence length="653" mass="73920">MWCLCSRSEGLSNIALLFLFMMMGGNLAWASADSAHYVLVGFAAHPDDEDGATLAYYAKYYHKVKAPVKVYSVFFTRGEGGQNEIGSALYEELGSIRTRETLQAAELLGAEAIFLNFKDFGFSKTAKETFAKWGGKDAVLEKVVYLIRKLQPDVVITNHDTITTPPQRQHGHHQAVGISLYEAFEKAADTSYCPEHFLQGATPWQIKKLFVRVFRQNFSDQDSLFVLDTAVQEPGSSKTVQELAALALSQHRSQGMDKLVQNPTSFFFQPRRYALWRIEKGIVHDGRDIFSGITPQQRNPNAAREFAEQPKFLLFVSPQSVAARQATEQEWQARQTPVYNARFVVVMENPTKKILPVTLSITRGNRVIFRKEYVFSASQKERLVDTIQLALEKIAPYEPLRIEQLTFEAVPIGAEAQESRLSAAVQNIMLKPVEAKVARAVRIGLVCTYDNTLEETLQTLNVAFDRLDSAQLASQDLSRYTTILIDMRAGEYRRDLLAQSKKLFEFMEQGGHVVAFYNKPQDWNANRDKLAPYPIELTSERVAEEDAKVTVLNAKHHFFNKPNKIKPDDWLNWVQERSLYLPSNDTAKTSAKYERLLAMSDENESQPPTSMLTAKVGKGSYTYISLALYRQLRVLHSGALKLFANLISQPRMK</sequence>
<dbReference type="AlphaFoldDB" id="A0A395M1C6"/>
<protein>
    <submittedName>
        <fullName evidence="1">PIG-L family deacetylase</fullName>
    </submittedName>
</protein>
<dbReference type="Pfam" id="PF02585">
    <property type="entry name" value="PIG-L"/>
    <property type="match status" value="1"/>
</dbReference>
<gene>
    <name evidence="1" type="ORF">D0433_05830</name>
</gene>
<proteinExistence type="predicted"/>
<dbReference type="GO" id="GO:0016811">
    <property type="term" value="F:hydrolase activity, acting on carbon-nitrogen (but not peptide) bonds, in linear amides"/>
    <property type="evidence" value="ECO:0007669"/>
    <property type="project" value="TreeGrafter"/>
</dbReference>
<organism evidence="1 2">
    <name type="scientific">Candidatus Thermochlorobacter aerophilus</name>
    <dbReference type="NCBI Taxonomy" id="1868324"/>
    <lineage>
        <taxon>Bacteria</taxon>
        <taxon>Pseudomonadati</taxon>
        <taxon>Chlorobiota</taxon>
        <taxon>Chlorobiia</taxon>
        <taxon>Chlorobiales</taxon>
        <taxon>Candidatus Thermochlorobacteriaceae</taxon>
        <taxon>Candidatus Thermochlorobacter</taxon>
    </lineage>
</organism>
<dbReference type="SUPFAM" id="SSF102588">
    <property type="entry name" value="LmbE-like"/>
    <property type="match status" value="1"/>
</dbReference>
<dbReference type="EMBL" id="PHFL01000039">
    <property type="protein sequence ID" value="RFM24502.1"/>
    <property type="molecule type" value="Genomic_DNA"/>
</dbReference>
<comment type="caution">
    <text evidence="1">The sequence shown here is derived from an EMBL/GenBank/DDBJ whole genome shotgun (WGS) entry which is preliminary data.</text>
</comment>
<dbReference type="Proteomes" id="UP000266389">
    <property type="component" value="Unassembled WGS sequence"/>
</dbReference>
<dbReference type="PANTHER" id="PTHR12993">
    <property type="entry name" value="N-ACETYLGLUCOSAMINYL-PHOSPHATIDYLINOSITOL DE-N-ACETYLASE-RELATED"/>
    <property type="match status" value="1"/>
</dbReference>
<dbReference type="InterPro" id="IPR003737">
    <property type="entry name" value="GlcNAc_PI_deacetylase-related"/>
</dbReference>
<name>A0A395M1C6_9BACT</name>
<dbReference type="Gene3D" id="3.40.50.10320">
    <property type="entry name" value="LmbE-like"/>
    <property type="match status" value="1"/>
</dbReference>
<evidence type="ECO:0000313" key="2">
    <source>
        <dbReference type="Proteomes" id="UP000266389"/>
    </source>
</evidence>
<dbReference type="PANTHER" id="PTHR12993:SF11">
    <property type="entry name" value="N-ACETYLGLUCOSAMINYL-PHOSPHATIDYLINOSITOL DE-N-ACETYLASE"/>
    <property type="match status" value="1"/>
</dbReference>